<reference evidence="1 2" key="1">
    <citation type="submission" date="2019-08" db="EMBL/GenBank/DDBJ databases">
        <title>Genomes sequence of Algoriphagus aquimarinus ACAM450.</title>
        <authorList>
            <person name="Bowman J.P."/>
        </authorList>
    </citation>
    <scope>NUCLEOTIDE SEQUENCE [LARGE SCALE GENOMIC DNA]</scope>
    <source>
        <strain evidence="1 2">ACAM 450</strain>
    </source>
</reference>
<name>A0A5C7AUU2_9BACT</name>
<dbReference type="EMBL" id="VORW01000003">
    <property type="protein sequence ID" value="TXE12516.1"/>
    <property type="molecule type" value="Genomic_DNA"/>
</dbReference>
<accession>A0A5C7AUU2</accession>
<evidence type="ECO:0008006" key="3">
    <source>
        <dbReference type="Google" id="ProtNLM"/>
    </source>
</evidence>
<comment type="caution">
    <text evidence="1">The sequence shown here is derived from an EMBL/GenBank/DDBJ whole genome shotgun (WGS) entry which is preliminary data.</text>
</comment>
<evidence type="ECO:0000313" key="2">
    <source>
        <dbReference type="Proteomes" id="UP000321935"/>
    </source>
</evidence>
<proteinExistence type="predicted"/>
<gene>
    <name evidence="1" type="ORF">ESV85_07810</name>
</gene>
<dbReference type="OrthoDB" id="773198at2"/>
<dbReference type="AlphaFoldDB" id="A0A5C7AUU2"/>
<protein>
    <recommendedName>
        <fullName evidence="3">Addiction module component</fullName>
    </recommendedName>
</protein>
<sequence>MDIASRKIEFVQKFLKLEDSDSLSKLEILLKEETSVDNMPKRLTKEDLNKRIDQSESDFEKGKFKTTKELLVKFQ</sequence>
<dbReference type="RefSeq" id="WP_146916350.1">
    <property type="nucleotide sequence ID" value="NZ_VORW01000003.1"/>
</dbReference>
<dbReference type="Proteomes" id="UP000321935">
    <property type="component" value="Unassembled WGS sequence"/>
</dbReference>
<organism evidence="1 2">
    <name type="scientific">Algoriphagus aquimarinus</name>
    <dbReference type="NCBI Taxonomy" id="237018"/>
    <lineage>
        <taxon>Bacteria</taxon>
        <taxon>Pseudomonadati</taxon>
        <taxon>Bacteroidota</taxon>
        <taxon>Cytophagia</taxon>
        <taxon>Cytophagales</taxon>
        <taxon>Cyclobacteriaceae</taxon>
        <taxon>Algoriphagus</taxon>
    </lineage>
</organism>
<evidence type="ECO:0000313" key="1">
    <source>
        <dbReference type="EMBL" id="TXE12516.1"/>
    </source>
</evidence>